<protein>
    <submittedName>
        <fullName evidence="2">Uncharacterized protein</fullName>
    </submittedName>
</protein>
<evidence type="ECO:0000313" key="2">
    <source>
        <dbReference type="EMBL" id="RKP34914.1"/>
    </source>
</evidence>
<sequence>MFKFTYFLLTLPILSLLAPILLGSPVPDQDRVAAAEFTRRLQEAGIDTPSPDANGNSPTMQLTPLQMVVARRIIQEIQGRQDSPPVQAEGQMGDILDEIREATVITESMQARFWDYVRQDELTPNDSRAIQVLVEALSQPKLEKLISDYVLGNEISFDLEEVNGRGVATTALNHSISPRLFRLGHTDLAMRLLTPIGDMAKEAAEQMLDITVSQINYTPESLNNVLLKNNWIMLAWRAQLNGSMKVMAIKGDTTSLERLFNMRWTGSLTPMDRFTAVMWAFWFNQPATAQFLMGQVGETSQLVPGLQDLHRILGYWCSLSARSSRDNIRNNIKGQRMSNFNSGYFFNEYPQAGRLLDRPIEDSQDAVLDAMENQLIFSFLEQ</sequence>
<keyword evidence="1" id="KW-0732">Signal</keyword>
<feature type="signal peptide" evidence="1">
    <location>
        <begin position="1"/>
        <end position="23"/>
    </location>
</feature>
<reference evidence="3" key="1">
    <citation type="journal article" date="2018" name="Nat. Microbiol.">
        <title>Leveraging single-cell genomics to expand the fungal tree of life.</title>
        <authorList>
            <person name="Ahrendt S.R."/>
            <person name="Quandt C.A."/>
            <person name="Ciobanu D."/>
            <person name="Clum A."/>
            <person name="Salamov A."/>
            <person name="Andreopoulos B."/>
            <person name="Cheng J.F."/>
            <person name="Woyke T."/>
            <person name="Pelin A."/>
            <person name="Henrissat B."/>
            <person name="Reynolds N.K."/>
            <person name="Benny G.L."/>
            <person name="Smith M.E."/>
            <person name="James T.Y."/>
            <person name="Grigoriev I.V."/>
        </authorList>
    </citation>
    <scope>NUCLEOTIDE SEQUENCE [LARGE SCALE GENOMIC DNA]</scope>
    <source>
        <strain evidence="3">RSA 468</strain>
    </source>
</reference>
<dbReference type="Proteomes" id="UP000268162">
    <property type="component" value="Unassembled WGS sequence"/>
</dbReference>
<proteinExistence type="predicted"/>
<name>A0A4P9ZNC9_9FUNG</name>
<dbReference type="AlphaFoldDB" id="A0A4P9ZNC9"/>
<keyword evidence="3" id="KW-1185">Reference proteome</keyword>
<dbReference type="EMBL" id="ML003027">
    <property type="protein sequence ID" value="RKP34914.1"/>
    <property type="molecule type" value="Genomic_DNA"/>
</dbReference>
<evidence type="ECO:0000256" key="1">
    <source>
        <dbReference type="SAM" id="SignalP"/>
    </source>
</evidence>
<evidence type="ECO:0000313" key="3">
    <source>
        <dbReference type="Proteomes" id="UP000268162"/>
    </source>
</evidence>
<gene>
    <name evidence="2" type="ORF">BJ085DRAFT_33475</name>
</gene>
<organism evidence="2 3">
    <name type="scientific">Dimargaris cristalligena</name>
    <dbReference type="NCBI Taxonomy" id="215637"/>
    <lineage>
        <taxon>Eukaryota</taxon>
        <taxon>Fungi</taxon>
        <taxon>Fungi incertae sedis</taxon>
        <taxon>Zoopagomycota</taxon>
        <taxon>Kickxellomycotina</taxon>
        <taxon>Dimargaritomycetes</taxon>
        <taxon>Dimargaritales</taxon>
        <taxon>Dimargaritaceae</taxon>
        <taxon>Dimargaris</taxon>
    </lineage>
</organism>
<feature type="chain" id="PRO_5020763271" evidence="1">
    <location>
        <begin position="24"/>
        <end position="382"/>
    </location>
</feature>
<accession>A0A4P9ZNC9</accession>